<keyword evidence="3" id="KW-1185">Reference proteome</keyword>
<dbReference type="Proteomes" id="UP000219285">
    <property type="component" value="Chromosome"/>
</dbReference>
<reference evidence="2 3" key="2">
    <citation type="submission" date="2020-04" db="EMBL/GenBank/DDBJ databases">
        <title>Complete genome sequence of Alteromonas pelagimontana 5.12T.</title>
        <authorList>
            <person name="Sinha R.K."/>
            <person name="Krishnan K.P."/>
            <person name="Kurian J.P."/>
        </authorList>
    </citation>
    <scope>NUCLEOTIDE SEQUENCE [LARGE SCALE GENOMIC DNA]</scope>
    <source>
        <strain evidence="2 3">5.12</strain>
    </source>
</reference>
<dbReference type="AlphaFoldDB" id="A0A6M4MK80"/>
<name>A0A6M4MK80_9ALTE</name>
<feature type="transmembrane region" description="Helical" evidence="1">
    <location>
        <begin position="6"/>
        <end position="29"/>
    </location>
</feature>
<protein>
    <submittedName>
        <fullName evidence="2">Uncharacterized protein</fullName>
    </submittedName>
</protein>
<keyword evidence="1" id="KW-0472">Membrane</keyword>
<sequence length="65" mass="7157">MTFDLSLVQSLAVLAIIWIGILPLTLLIVKKVEQPEIYNGGACDKYLATGMAPVENYSSFHLSLF</sequence>
<gene>
    <name evidence="2" type="ORF">CA267_017855</name>
</gene>
<keyword evidence="1" id="KW-0812">Transmembrane</keyword>
<evidence type="ECO:0000256" key="1">
    <source>
        <dbReference type="SAM" id="Phobius"/>
    </source>
</evidence>
<dbReference type="KEGG" id="apel:CA267_017855"/>
<reference evidence="3" key="1">
    <citation type="submission" date="2014-12" db="EMBL/GenBank/DDBJ databases">
        <title>Complete genome sequence of a multi-drug resistant Klebsiella pneumoniae.</title>
        <authorList>
            <person name="Hua X."/>
            <person name="Chen Q."/>
            <person name="Li X."/>
            <person name="Feng Y."/>
            <person name="Ruan Z."/>
            <person name="Yu Y."/>
        </authorList>
    </citation>
    <scope>NUCLEOTIDE SEQUENCE [LARGE SCALE GENOMIC DNA]</scope>
    <source>
        <strain evidence="3">5.12</strain>
    </source>
</reference>
<keyword evidence="1" id="KW-1133">Transmembrane helix</keyword>
<dbReference type="EMBL" id="CP052766">
    <property type="protein sequence ID" value="QJR82486.1"/>
    <property type="molecule type" value="Genomic_DNA"/>
</dbReference>
<evidence type="ECO:0000313" key="3">
    <source>
        <dbReference type="Proteomes" id="UP000219285"/>
    </source>
</evidence>
<evidence type="ECO:0000313" key="2">
    <source>
        <dbReference type="EMBL" id="QJR82486.1"/>
    </source>
</evidence>
<proteinExistence type="predicted"/>
<dbReference type="RefSeq" id="WP_097349133.1">
    <property type="nucleotide sequence ID" value="NZ_CP052766.1"/>
</dbReference>
<organism evidence="2 3">
    <name type="scientific">Alteromonas pelagimontana</name>
    <dbReference type="NCBI Taxonomy" id="1858656"/>
    <lineage>
        <taxon>Bacteria</taxon>
        <taxon>Pseudomonadati</taxon>
        <taxon>Pseudomonadota</taxon>
        <taxon>Gammaproteobacteria</taxon>
        <taxon>Alteromonadales</taxon>
        <taxon>Alteromonadaceae</taxon>
        <taxon>Alteromonas/Salinimonas group</taxon>
        <taxon>Alteromonas</taxon>
    </lineage>
</organism>
<accession>A0A6M4MK80</accession>